<organism evidence="2 3">
    <name type="scientific">Actibacterium mucosum KCTC 23349</name>
    <dbReference type="NCBI Taxonomy" id="1454373"/>
    <lineage>
        <taxon>Bacteria</taxon>
        <taxon>Pseudomonadati</taxon>
        <taxon>Pseudomonadota</taxon>
        <taxon>Alphaproteobacteria</taxon>
        <taxon>Rhodobacterales</taxon>
        <taxon>Roseobacteraceae</taxon>
        <taxon>Actibacterium</taxon>
    </lineage>
</organism>
<accession>A0A037ZL81</accession>
<dbReference type="Proteomes" id="UP000026249">
    <property type="component" value="Unassembled WGS sequence"/>
</dbReference>
<evidence type="ECO:0000256" key="1">
    <source>
        <dbReference type="SAM" id="MobiDB-lite"/>
    </source>
</evidence>
<feature type="region of interest" description="Disordered" evidence="1">
    <location>
        <begin position="240"/>
        <end position="263"/>
    </location>
</feature>
<comment type="caution">
    <text evidence="2">The sequence shown here is derived from an EMBL/GenBank/DDBJ whole genome shotgun (WGS) entry which is preliminary data.</text>
</comment>
<sequence>MTDLTPLDHAHAGMEAAPDTAAARMRFYERLADGELFLLLEAEAQGDTIQPRLFDLESGTFALVFDRQDRLVEFTAGVAPYVALSGRAIAHLFAGQGIGLGVNLGVAPSSILLPDASVDWLVDTLAQRPAMVEARPTGFAAPQGLPQAVLDGLDAKLAAATGLAICAYLVSATYDTGAKGHLLAFVGADAGAQDPLAGAVAEALTFSGIEAGALDVAFFAADDAIVAHLDRAGLRFDLPQPEVPRRAEPVAPGSDPDKPPRLR</sequence>
<keyword evidence="3" id="KW-1185">Reference proteome</keyword>
<name>A0A037ZL81_9RHOB</name>
<protein>
    <submittedName>
        <fullName evidence="2">Uncharacterized protein</fullName>
    </submittedName>
</protein>
<dbReference type="EMBL" id="JFKE01000002">
    <property type="protein sequence ID" value="KAJ56374.1"/>
    <property type="molecule type" value="Genomic_DNA"/>
</dbReference>
<gene>
    <name evidence="2" type="ORF">ACMU_05365</name>
</gene>
<evidence type="ECO:0000313" key="2">
    <source>
        <dbReference type="EMBL" id="KAJ56374.1"/>
    </source>
</evidence>
<dbReference type="OrthoDB" id="7831317at2"/>
<dbReference type="AlphaFoldDB" id="A0A037ZL81"/>
<proteinExistence type="predicted"/>
<evidence type="ECO:0000313" key="3">
    <source>
        <dbReference type="Proteomes" id="UP000026249"/>
    </source>
</evidence>
<dbReference type="STRING" id="1454373.ACMU_05365"/>
<dbReference type="RefSeq" id="WP_035256353.1">
    <property type="nucleotide sequence ID" value="NZ_JFKE01000002.1"/>
</dbReference>
<reference evidence="2 3" key="1">
    <citation type="submission" date="2014-03" db="EMBL/GenBank/DDBJ databases">
        <title>Draft Genome Sequence of Actibacterium mucosum KCTC 23349, a Marine Alphaproteobacterium with Complex Ionic Requirements Isolated from Mediterranean Seawater at Malvarrosa Beach, Valencia, Spain.</title>
        <authorList>
            <person name="Arahal D.R."/>
            <person name="Shao Z."/>
            <person name="Lai Q."/>
            <person name="Pujalte M.J."/>
        </authorList>
    </citation>
    <scope>NUCLEOTIDE SEQUENCE [LARGE SCALE GENOMIC DNA]</scope>
    <source>
        <strain evidence="2 3">KCTC 23349</strain>
    </source>
</reference>